<gene>
    <name evidence="4" type="ORF">METESE_09610</name>
</gene>
<reference evidence="4" key="1">
    <citation type="journal article" date="2023" name="Int. J. Syst. Evol. Microbiol.">
        <title>Mesoterricola silvestris gen. nov., sp. nov., Mesoterricola sediminis sp. nov., Geothrix oryzae sp. nov., Geothrix edaphica sp. nov., Geothrix rubra sp. nov., and Geothrix limicola sp. nov., six novel members of Acidobacteriota isolated from soils.</title>
        <authorList>
            <person name="Itoh H."/>
            <person name="Sugisawa Y."/>
            <person name="Mise K."/>
            <person name="Xu Z."/>
            <person name="Kuniyasu M."/>
            <person name="Ushijima N."/>
            <person name="Kawano K."/>
            <person name="Kobayashi E."/>
            <person name="Shiratori Y."/>
            <person name="Masuda Y."/>
            <person name="Senoo K."/>
        </authorList>
    </citation>
    <scope>NUCLEOTIDE SEQUENCE</scope>
    <source>
        <strain evidence="4">W786</strain>
    </source>
</reference>
<name>A0AA48H4V2_9BACT</name>
<dbReference type="SUPFAM" id="SSF56214">
    <property type="entry name" value="4'-phosphopantetheinyl transferase"/>
    <property type="match status" value="2"/>
</dbReference>
<dbReference type="GO" id="GO:0005829">
    <property type="term" value="C:cytosol"/>
    <property type="evidence" value="ECO:0007669"/>
    <property type="project" value="TreeGrafter"/>
</dbReference>
<dbReference type="RefSeq" id="WP_394365879.1">
    <property type="nucleotide sequence ID" value="NZ_AP027081.1"/>
</dbReference>
<dbReference type="Gene3D" id="3.90.470.20">
    <property type="entry name" value="4'-phosphopantetheinyl transferase domain"/>
    <property type="match status" value="2"/>
</dbReference>
<proteinExistence type="inferred from homology"/>
<sequence>MNANLPSMGASLLPWITKTRMANLSVAPDRGTKVAIWRVDLREADKFQCPVANGLDPLERSRAARIVDPVDARRWQWAHWAMRRILAYHLNLAPGDIGYRLEGGKPHLRGGPGIPPELDFSLTHSGDWAWLALASKCSIGLDLEQVRGTRDWRPLVDLVCSPAEAGHLVELPEEMRSCFFHRTWVRKEALLKADGVGLCVPCGLQVITTLRDVACLPDPRGGTRTWRLLNLDAPPGYVASLACSGPCTDLQWFDFVDRPSCQRRSSIPGKVLEA</sequence>
<keyword evidence="5" id="KW-1185">Reference proteome</keyword>
<dbReference type="KEGG" id="msea:METESE_09610"/>
<evidence type="ECO:0000313" key="4">
    <source>
        <dbReference type="EMBL" id="BDU76003.1"/>
    </source>
</evidence>
<accession>A0AA48H4V2</accession>
<keyword evidence="2" id="KW-0808">Transferase</keyword>
<dbReference type="InterPro" id="IPR037143">
    <property type="entry name" value="4-PPantetheinyl_Trfase_dom_sf"/>
</dbReference>
<dbReference type="InterPro" id="IPR008278">
    <property type="entry name" value="4-PPantetheinyl_Trfase_dom"/>
</dbReference>
<feature type="domain" description="4'-phosphopantetheinyl transferase" evidence="3">
    <location>
        <begin position="138"/>
        <end position="214"/>
    </location>
</feature>
<dbReference type="GO" id="GO:0000287">
    <property type="term" value="F:magnesium ion binding"/>
    <property type="evidence" value="ECO:0007669"/>
    <property type="project" value="InterPro"/>
</dbReference>
<dbReference type="GO" id="GO:0019878">
    <property type="term" value="P:lysine biosynthetic process via aminoadipic acid"/>
    <property type="evidence" value="ECO:0007669"/>
    <property type="project" value="TreeGrafter"/>
</dbReference>
<evidence type="ECO:0000256" key="1">
    <source>
        <dbReference type="ARBA" id="ARBA00010990"/>
    </source>
</evidence>
<dbReference type="PANTHER" id="PTHR12215">
    <property type="entry name" value="PHOSPHOPANTETHEINE TRANSFERASE"/>
    <property type="match status" value="1"/>
</dbReference>
<dbReference type="GO" id="GO:0008897">
    <property type="term" value="F:holo-[acyl-carrier-protein] synthase activity"/>
    <property type="evidence" value="ECO:0007669"/>
    <property type="project" value="InterPro"/>
</dbReference>
<dbReference type="AlphaFoldDB" id="A0AA48H4V2"/>
<dbReference type="EMBL" id="AP027081">
    <property type="protein sequence ID" value="BDU76003.1"/>
    <property type="molecule type" value="Genomic_DNA"/>
</dbReference>
<dbReference type="Pfam" id="PF01648">
    <property type="entry name" value="ACPS"/>
    <property type="match status" value="1"/>
</dbReference>
<evidence type="ECO:0000313" key="5">
    <source>
        <dbReference type="Proteomes" id="UP001228113"/>
    </source>
</evidence>
<comment type="similarity">
    <text evidence="1">Belongs to the P-Pant transferase superfamily. Gsp/Sfp/HetI/AcpT family.</text>
</comment>
<protein>
    <recommendedName>
        <fullName evidence="3">4'-phosphopantetheinyl transferase domain-containing protein</fullName>
    </recommendedName>
</protein>
<evidence type="ECO:0000256" key="2">
    <source>
        <dbReference type="ARBA" id="ARBA00022679"/>
    </source>
</evidence>
<evidence type="ECO:0000259" key="3">
    <source>
        <dbReference type="Pfam" id="PF01648"/>
    </source>
</evidence>
<dbReference type="PANTHER" id="PTHR12215:SF10">
    <property type="entry name" value="L-AMINOADIPATE-SEMIALDEHYDE DEHYDROGENASE-PHOSPHOPANTETHEINYL TRANSFERASE"/>
    <property type="match status" value="1"/>
</dbReference>
<organism evidence="4 5">
    <name type="scientific">Mesoterricola sediminis</name>
    <dbReference type="NCBI Taxonomy" id="2927980"/>
    <lineage>
        <taxon>Bacteria</taxon>
        <taxon>Pseudomonadati</taxon>
        <taxon>Acidobacteriota</taxon>
        <taxon>Holophagae</taxon>
        <taxon>Holophagales</taxon>
        <taxon>Holophagaceae</taxon>
        <taxon>Mesoterricola</taxon>
    </lineage>
</organism>
<dbReference type="InterPro" id="IPR050559">
    <property type="entry name" value="P-Pant_transferase_sf"/>
</dbReference>
<dbReference type="Proteomes" id="UP001228113">
    <property type="component" value="Chromosome"/>
</dbReference>